<keyword evidence="2" id="KW-1185">Reference proteome</keyword>
<dbReference type="EMBL" id="LACB01000071">
    <property type="protein sequence ID" value="KAJ9489923.1"/>
    <property type="molecule type" value="Genomic_DNA"/>
</dbReference>
<reference evidence="1" key="2">
    <citation type="journal article" date="2016" name="Fungal Biol.">
        <title>Ochratoxin A production by Penicillium thymicola.</title>
        <authorList>
            <person name="Nguyen H.D.T."/>
            <person name="McMullin D.R."/>
            <person name="Ponomareva E."/>
            <person name="Riley R."/>
            <person name="Pomraning K.R."/>
            <person name="Baker S.E."/>
            <person name="Seifert K.A."/>
        </authorList>
    </citation>
    <scope>NUCLEOTIDE SEQUENCE</scope>
    <source>
        <strain evidence="1">DAOM 180753</strain>
    </source>
</reference>
<comment type="caution">
    <text evidence="1">The sequence shown here is derived from an EMBL/GenBank/DDBJ whole genome shotgun (WGS) entry which is preliminary data.</text>
</comment>
<evidence type="ECO:0000313" key="2">
    <source>
        <dbReference type="Proteomes" id="UP001227192"/>
    </source>
</evidence>
<protein>
    <submittedName>
        <fullName evidence="1">Uncharacterized protein</fullName>
    </submittedName>
</protein>
<gene>
    <name evidence="1" type="ORF">VN97_g3369</name>
</gene>
<organism evidence="1 2">
    <name type="scientific">Penicillium thymicola</name>
    <dbReference type="NCBI Taxonomy" id="293382"/>
    <lineage>
        <taxon>Eukaryota</taxon>
        <taxon>Fungi</taxon>
        <taxon>Dikarya</taxon>
        <taxon>Ascomycota</taxon>
        <taxon>Pezizomycotina</taxon>
        <taxon>Eurotiomycetes</taxon>
        <taxon>Eurotiomycetidae</taxon>
        <taxon>Eurotiales</taxon>
        <taxon>Aspergillaceae</taxon>
        <taxon>Penicillium</taxon>
    </lineage>
</organism>
<dbReference type="AlphaFoldDB" id="A0AAI9TML3"/>
<name>A0AAI9TML3_PENTH</name>
<accession>A0AAI9TML3</accession>
<evidence type="ECO:0000313" key="1">
    <source>
        <dbReference type="EMBL" id="KAJ9489923.1"/>
    </source>
</evidence>
<dbReference type="Proteomes" id="UP001227192">
    <property type="component" value="Unassembled WGS sequence"/>
</dbReference>
<sequence>MAFHQFNAVSPRYTNSLGSIIVSTNFKSRVPTYVADNAWHSRPFPSHFTAHFLPLFDHRVKPSTSLCIKTLYYISAYA</sequence>
<reference evidence="1" key="1">
    <citation type="submission" date="2015-06" db="EMBL/GenBank/DDBJ databases">
        <authorList>
            <person name="Nguyen H."/>
        </authorList>
    </citation>
    <scope>NUCLEOTIDE SEQUENCE</scope>
    <source>
        <strain evidence="1">DAOM 180753</strain>
    </source>
</reference>
<proteinExistence type="predicted"/>